<dbReference type="GO" id="GO:0000155">
    <property type="term" value="F:phosphorelay sensor kinase activity"/>
    <property type="evidence" value="ECO:0007669"/>
    <property type="project" value="UniProtKB-UniRule"/>
</dbReference>
<feature type="domain" description="HAMP" evidence="12">
    <location>
        <begin position="149"/>
        <end position="201"/>
    </location>
</feature>
<feature type="domain" description="Histidine kinase" evidence="11">
    <location>
        <begin position="379"/>
        <end position="574"/>
    </location>
</feature>
<dbReference type="InterPro" id="IPR036890">
    <property type="entry name" value="HATPase_C_sf"/>
</dbReference>
<dbReference type="EC" id="2.7.13.3" evidence="9"/>
<evidence type="ECO:0000256" key="8">
    <source>
        <dbReference type="ARBA" id="ARBA00023012"/>
    </source>
</evidence>
<keyword evidence="6 9" id="KW-0418">Kinase</keyword>
<dbReference type="SUPFAM" id="SSF158472">
    <property type="entry name" value="HAMP domain-like"/>
    <property type="match status" value="1"/>
</dbReference>
<proteinExistence type="predicted"/>
<dbReference type="Pfam" id="PF00672">
    <property type="entry name" value="HAMP"/>
    <property type="match status" value="1"/>
</dbReference>
<dbReference type="InterPro" id="IPR005467">
    <property type="entry name" value="His_kinase_dom"/>
</dbReference>
<evidence type="ECO:0000256" key="9">
    <source>
        <dbReference type="PIRNR" id="PIRNR003167"/>
    </source>
</evidence>
<dbReference type="GO" id="GO:0005524">
    <property type="term" value="F:ATP binding"/>
    <property type="evidence" value="ECO:0007669"/>
    <property type="project" value="UniProtKB-UniRule"/>
</dbReference>
<protein>
    <recommendedName>
        <fullName evidence="9">Sensor protein</fullName>
        <ecNumber evidence="9">2.7.13.3</ecNumber>
    </recommendedName>
</protein>
<accession>A0A6L9Y8J6</accession>
<dbReference type="PROSITE" id="PS50109">
    <property type="entry name" value="HIS_KIN"/>
    <property type="match status" value="1"/>
</dbReference>
<comment type="subcellular location">
    <subcellularLocation>
        <location evidence="9">Cell inner membrane</location>
    </subcellularLocation>
    <subcellularLocation>
        <location evidence="2">Membrane</location>
    </subcellularLocation>
</comment>
<dbReference type="InterPro" id="IPR016380">
    <property type="entry name" value="Sig_transdc_His_kin_NarX/NarQ"/>
</dbReference>
<dbReference type="PANTHER" id="PTHR24421:SF10">
    <property type="entry name" value="NITRATE_NITRITE SENSOR PROTEIN NARQ"/>
    <property type="match status" value="1"/>
</dbReference>
<dbReference type="Gene3D" id="3.30.450.40">
    <property type="match status" value="1"/>
</dbReference>
<evidence type="ECO:0000259" key="11">
    <source>
        <dbReference type="PROSITE" id="PS50109"/>
    </source>
</evidence>
<evidence type="ECO:0000256" key="7">
    <source>
        <dbReference type="ARBA" id="ARBA00022840"/>
    </source>
</evidence>
<sequence>MTWKFEDRGIALQQLNQLNTRISLLTTISTSSSPNTIHTTQEEVIYDMDKILSDLSDNDIFCCSSVLDKNTYPQLKQNIQTLIRQATSLTIDKQAISQTAHHIFHENEILAQIITKQNTRNIKLMRIIRIGLFSLIALLLFTSFFLLKKNILKPLNTLKDGFNAIKKGQFDTAITINTKDEWEEVALGFNQMVRELHNSYSLLENRVKLRTQELENEKNNKEILYQITSYLHENELSQKTLYHLLHRIQKTYHTRSIYLFLIEKEKFNLKQFIPSDMAEQNIIQRYCHQYHHTLKTSTAPYIHCTQDNLHFTIIFIKYKKNNVGLLVVNFNTDDQNTSHTLQLLKPICDQLAVAQENKHLHEQQKDYAILSERNLIAQRLHDSIAQSLAFLNMQIQSLKNELSTEASTTYQTHIEMIEKGIQHCHEDIRLLLNNFRTKLNYTNLQEAVKSIIQQYQQRYHFTIDLQWSDDIHLHKDQQLQVIFILQEALSNIAKHAKASHITIHFKQQPHFIMEIKDNGIGFELQNNTDQPLHYGEHIGLAIMKERSEHIGAKLQITSAKNQGTCIQFSLDSSTTR</sequence>
<keyword evidence="5 9" id="KW-0547">Nucleotide-binding</keyword>
<keyword evidence="4 9" id="KW-0808">Transferase</keyword>
<dbReference type="CDD" id="cd06225">
    <property type="entry name" value="HAMP"/>
    <property type="match status" value="1"/>
</dbReference>
<gene>
    <name evidence="13" type="ORF">F9B74_07465</name>
</gene>
<dbReference type="PANTHER" id="PTHR24421">
    <property type="entry name" value="NITRATE/NITRITE SENSOR PROTEIN NARX-RELATED"/>
    <property type="match status" value="1"/>
</dbReference>
<keyword evidence="8 9" id="KW-0902">Two-component regulatory system</keyword>
<keyword evidence="9" id="KW-0997">Cell inner membrane</keyword>
<keyword evidence="9 10" id="KW-0472">Membrane</keyword>
<dbReference type="AlphaFoldDB" id="A0A6L9Y8J6"/>
<evidence type="ECO:0000256" key="1">
    <source>
        <dbReference type="ARBA" id="ARBA00000085"/>
    </source>
</evidence>
<evidence type="ECO:0000256" key="6">
    <source>
        <dbReference type="ARBA" id="ARBA00022777"/>
    </source>
</evidence>
<evidence type="ECO:0000256" key="3">
    <source>
        <dbReference type="ARBA" id="ARBA00022553"/>
    </source>
</evidence>
<dbReference type="Proteomes" id="UP000477651">
    <property type="component" value="Unassembled WGS sequence"/>
</dbReference>
<dbReference type="PROSITE" id="PS50885">
    <property type="entry name" value="HAMP"/>
    <property type="match status" value="1"/>
</dbReference>
<dbReference type="InterPro" id="IPR003660">
    <property type="entry name" value="HAMP_dom"/>
</dbReference>
<keyword evidence="3" id="KW-0597">Phosphoprotein</keyword>
<dbReference type="Gene3D" id="1.20.5.1930">
    <property type="match status" value="1"/>
</dbReference>
<dbReference type="PIRSF" id="PIRSF003167">
    <property type="entry name" value="STHK_NarX/NarQ"/>
    <property type="match status" value="1"/>
</dbReference>
<keyword evidence="9" id="KW-1003">Cell membrane</keyword>
<dbReference type="Gene3D" id="3.30.565.10">
    <property type="entry name" value="Histidine kinase-like ATPase, C-terminal domain"/>
    <property type="match status" value="1"/>
</dbReference>
<dbReference type="Pfam" id="PF07730">
    <property type="entry name" value="HisKA_3"/>
    <property type="match status" value="1"/>
</dbReference>
<evidence type="ECO:0000256" key="10">
    <source>
        <dbReference type="SAM" id="Phobius"/>
    </source>
</evidence>
<evidence type="ECO:0000259" key="12">
    <source>
        <dbReference type="PROSITE" id="PS50885"/>
    </source>
</evidence>
<organism evidence="13 14">
    <name type="scientific">Pelistega ratti</name>
    <dbReference type="NCBI Taxonomy" id="2652177"/>
    <lineage>
        <taxon>Bacteria</taxon>
        <taxon>Pseudomonadati</taxon>
        <taxon>Pseudomonadota</taxon>
        <taxon>Betaproteobacteria</taxon>
        <taxon>Burkholderiales</taxon>
        <taxon>Alcaligenaceae</taxon>
        <taxon>Pelistega</taxon>
    </lineage>
</organism>
<keyword evidence="14" id="KW-1185">Reference proteome</keyword>
<comment type="catalytic activity">
    <reaction evidence="1 9">
        <text>ATP + protein L-histidine = ADP + protein N-phospho-L-histidine.</text>
        <dbReference type="EC" id="2.7.13.3"/>
    </reaction>
</comment>
<dbReference type="InterPro" id="IPR029016">
    <property type="entry name" value="GAF-like_dom_sf"/>
</dbReference>
<evidence type="ECO:0000256" key="4">
    <source>
        <dbReference type="ARBA" id="ARBA00022679"/>
    </source>
</evidence>
<feature type="transmembrane region" description="Helical" evidence="10">
    <location>
        <begin position="127"/>
        <end position="147"/>
    </location>
</feature>
<dbReference type="InterPro" id="IPR003594">
    <property type="entry name" value="HATPase_dom"/>
</dbReference>
<dbReference type="GO" id="GO:0005886">
    <property type="term" value="C:plasma membrane"/>
    <property type="evidence" value="ECO:0007669"/>
    <property type="project" value="UniProtKB-SubCell"/>
</dbReference>
<dbReference type="SUPFAM" id="SSF55874">
    <property type="entry name" value="ATPase domain of HSP90 chaperone/DNA topoisomerase II/histidine kinase"/>
    <property type="match status" value="1"/>
</dbReference>
<dbReference type="CDD" id="cd16917">
    <property type="entry name" value="HATPase_UhpB-NarQ-NarX-like"/>
    <property type="match status" value="1"/>
</dbReference>
<evidence type="ECO:0000256" key="5">
    <source>
        <dbReference type="ARBA" id="ARBA00022741"/>
    </source>
</evidence>
<evidence type="ECO:0000313" key="14">
    <source>
        <dbReference type="Proteomes" id="UP000477651"/>
    </source>
</evidence>
<dbReference type="RefSeq" id="WP_163764642.1">
    <property type="nucleotide sequence ID" value="NZ_JAAGYR010000013.1"/>
</dbReference>
<dbReference type="SMART" id="SM00304">
    <property type="entry name" value="HAMP"/>
    <property type="match status" value="1"/>
</dbReference>
<dbReference type="SUPFAM" id="SSF55781">
    <property type="entry name" value="GAF domain-like"/>
    <property type="match status" value="1"/>
</dbReference>
<dbReference type="Pfam" id="PF02518">
    <property type="entry name" value="HATPase_c"/>
    <property type="match status" value="1"/>
</dbReference>
<dbReference type="Gene3D" id="6.10.340.10">
    <property type="match status" value="1"/>
</dbReference>
<keyword evidence="10" id="KW-1133">Transmembrane helix</keyword>
<keyword evidence="7 9" id="KW-0067">ATP-binding</keyword>
<comment type="caution">
    <text evidence="13">The sequence shown here is derived from an EMBL/GenBank/DDBJ whole genome shotgun (WGS) entry which is preliminary data.</text>
</comment>
<dbReference type="InterPro" id="IPR050482">
    <property type="entry name" value="Sensor_HK_TwoCompSys"/>
</dbReference>
<evidence type="ECO:0000256" key="2">
    <source>
        <dbReference type="ARBA" id="ARBA00004370"/>
    </source>
</evidence>
<dbReference type="SMART" id="SM00387">
    <property type="entry name" value="HATPase_c"/>
    <property type="match status" value="1"/>
</dbReference>
<keyword evidence="10" id="KW-0812">Transmembrane</keyword>
<dbReference type="EMBL" id="JAAGYR010000013">
    <property type="protein sequence ID" value="NEN76158.1"/>
    <property type="molecule type" value="Genomic_DNA"/>
</dbReference>
<dbReference type="InterPro" id="IPR011712">
    <property type="entry name" value="Sig_transdc_His_kin_sub3_dim/P"/>
</dbReference>
<evidence type="ECO:0000313" key="13">
    <source>
        <dbReference type="EMBL" id="NEN76158.1"/>
    </source>
</evidence>
<reference evidence="13 14" key="1">
    <citation type="submission" date="2020-02" db="EMBL/GenBank/DDBJ databases">
        <title>Pelistega sp. NLN82 were isolated from wild rodents of the Hainan Island.</title>
        <authorList>
            <person name="Niu N."/>
            <person name="Zhou J."/>
        </authorList>
    </citation>
    <scope>NUCLEOTIDE SEQUENCE [LARGE SCALE GENOMIC DNA]</scope>
    <source>
        <strain evidence="13 14">NLN82</strain>
    </source>
</reference>
<name>A0A6L9Y8J6_9BURK</name>
<dbReference type="GO" id="GO:0046983">
    <property type="term" value="F:protein dimerization activity"/>
    <property type="evidence" value="ECO:0007669"/>
    <property type="project" value="UniProtKB-UniRule"/>
</dbReference>